<evidence type="ECO:0000256" key="5">
    <source>
        <dbReference type="ARBA" id="ARBA00049360"/>
    </source>
</evidence>
<dbReference type="Gene3D" id="3.40.50.300">
    <property type="entry name" value="P-loop containing nucleotide triphosphate hydrolases"/>
    <property type="match status" value="1"/>
</dbReference>
<keyword evidence="9" id="KW-1185">Reference proteome</keyword>
<dbReference type="OrthoDB" id="9791546at2"/>
<dbReference type="EMBL" id="SDGV01000014">
    <property type="protein sequence ID" value="THB61325.1"/>
    <property type="molecule type" value="Genomic_DNA"/>
</dbReference>
<evidence type="ECO:0000313" key="8">
    <source>
        <dbReference type="EMBL" id="THB61325.1"/>
    </source>
</evidence>
<dbReference type="InterPro" id="IPR027417">
    <property type="entry name" value="P-loop_NTPase"/>
</dbReference>
<accession>A0A4S3B8Q2</accession>
<dbReference type="GO" id="GO:0016887">
    <property type="term" value="F:ATP hydrolysis activity"/>
    <property type="evidence" value="ECO:0007669"/>
    <property type="project" value="InterPro"/>
</dbReference>
<dbReference type="InterPro" id="IPR003439">
    <property type="entry name" value="ABC_transporter-like_ATP-bd"/>
</dbReference>
<dbReference type="InterPro" id="IPR015854">
    <property type="entry name" value="ABC_transpr_LolD-like"/>
</dbReference>
<keyword evidence="2" id="KW-0813">Transport</keyword>
<sequence length="236" mass="26757">MIKFTDVYKTYNQKRWALKKVNCEIEQGEFVYLVGKSGAGKTTFLKLLTLEEPLTRGALQIGNANLTTMTEKQLPMFRRQLGIVSQNLALLENMTVLENILYVLRATDFGGRYAKKRALEALAEVDLVDVQKKKPEELSIGQRQKVLIARAIVNQPKIILADEPTGNLDDKSAIETMRIFFRLNQKGTTVIMSTHHSTIVNTVRHRVLEINEGQIVRDQSEGSYGQPTDGRDIFYI</sequence>
<evidence type="ECO:0000313" key="9">
    <source>
        <dbReference type="Proteomes" id="UP000310506"/>
    </source>
</evidence>
<dbReference type="GO" id="GO:0022857">
    <property type="term" value="F:transmembrane transporter activity"/>
    <property type="evidence" value="ECO:0007669"/>
    <property type="project" value="TreeGrafter"/>
</dbReference>
<dbReference type="FunFam" id="3.40.50.300:FF:000056">
    <property type="entry name" value="Cell division ATP-binding protein FtsE"/>
    <property type="match status" value="1"/>
</dbReference>
<evidence type="ECO:0000256" key="4">
    <source>
        <dbReference type="ARBA" id="ARBA00022840"/>
    </source>
</evidence>
<dbReference type="GO" id="GO:0005886">
    <property type="term" value="C:plasma membrane"/>
    <property type="evidence" value="ECO:0007669"/>
    <property type="project" value="UniProtKB-ARBA"/>
</dbReference>
<dbReference type="InterPro" id="IPR017911">
    <property type="entry name" value="MacB-like_ATP-bd"/>
</dbReference>
<dbReference type="SUPFAM" id="SSF52540">
    <property type="entry name" value="P-loop containing nucleoside triphosphate hydrolases"/>
    <property type="match status" value="1"/>
</dbReference>
<name>A0A4S3B8Q2_9ENTE</name>
<evidence type="ECO:0000256" key="3">
    <source>
        <dbReference type="ARBA" id="ARBA00022741"/>
    </source>
</evidence>
<comment type="similarity">
    <text evidence="1">Belongs to the ABC transporter superfamily.</text>
</comment>
<evidence type="ECO:0000256" key="2">
    <source>
        <dbReference type="ARBA" id="ARBA00022448"/>
    </source>
</evidence>
<proteinExistence type="inferred from homology"/>
<keyword evidence="3" id="KW-0547">Nucleotide-binding</keyword>
<dbReference type="Proteomes" id="UP000310506">
    <property type="component" value="Unassembled WGS sequence"/>
</dbReference>
<gene>
    <name evidence="8" type="ORF">ESZ54_06135</name>
</gene>
<dbReference type="RefSeq" id="WP_136136788.1">
    <property type="nucleotide sequence ID" value="NZ_SDGV01000014.1"/>
</dbReference>
<dbReference type="Pfam" id="PF00005">
    <property type="entry name" value="ABC_tran"/>
    <property type="match status" value="1"/>
</dbReference>
<dbReference type="GO" id="GO:0005524">
    <property type="term" value="F:ATP binding"/>
    <property type="evidence" value="ECO:0007669"/>
    <property type="project" value="UniProtKB-KW"/>
</dbReference>
<protein>
    <submittedName>
        <fullName evidence="8">ATP-binding cassette domain-containing protein</fullName>
    </submittedName>
</protein>
<reference evidence="8 9" key="1">
    <citation type="submission" date="2019-01" db="EMBL/GenBank/DDBJ databases">
        <title>Vagococcus silagei sp. nov. isolated from brewer's grain.</title>
        <authorList>
            <person name="Guu J.-R."/>
        </authorList>
    </citation>
    <scope>NUCLEOTIDE SEQUENCE [LARGE SCALE GENOMIC DNA]</scope>
    <source>
        <strain evidence="8 9">2B-2</strain>
    </source>
</reference>
<comment type="caution">
    <text evidence="8">The sequence shown here is derived from an EMBL/GenBank/DDBJ whole genome shotgun (WGS) entry which is preliminary data.</text>
</comment>
<evidence type="ECO:0000256" key="6">
    <source>
        <dbReference type="ARBA" id="ARBA00055994"/>
    </source>
</evidence>
<keyword evidence="4 8" id="KW-0067">ATP-binding</keyword>
<dbReference type="InterPro" id="IPR003593">
    <property type="entry name" value="AAA+_ATPase"/>
</dbReference>
<feature type="domain" description="ABC transporter" evidence="7">
    <location>
        <begin position="2"/>
        <end position="236"/>
    </location>
</feature>
<dbReference type="PANTHER" id="PTHR24220">
    <property type="entry name" value="IMPORT ATP-BINDING PROTEIN"/>
    <property type="match status" value="1"/>
</dbReference>
<dbReference type="PROSITE" id="PS50893">
    <property type="entry name" value="ABC_TRANSPORTER_2"/>
    <property type="match status" value="1"/>
</dbReference>
<evidence type="ECO:0000256" key="1">
    <source>
        <dbReference type="ARBA" id="ARBA00005417"/>
    </source>
</evidence>
<comment type="catalytic activity">
    <reaction evidence="5">
        <text>ATP + H2O = ADP + phosphate + H(+)</text>
        <dbReference type="Rhea" id="RHEA:13065"/>
        <dbReference type="ChEBI" id="CHEBI:15377"/>
        <dbReference type="ChEBI" id="CHEBI:15378"/>
        <dbReference type="ChEBI" id="CHEBI:30616"/>
        <dbReference type="ChEBI" id="CHEBI:43474"/>
        <dbReference type="ChEBI" id="CHEBI:456216"/>
    </reaction>
</comment>
<dbReference type="AlphaFoldDB" id="A0A4S3B8Q2"/>
<dbReference type="SMART" id="SM00382">
    <property type="entry name" value="AAA"/>
    <property type="match status" value="1"/>
</dbReference>
<dbReference type="PANTHER" id="PTHR24220:SF470">
    <property type="entry name" value="CELL DIVISION ATP-BINDING PROTEIN FTSE"/>
    <property type="match status" value="1"/>
</dbReference>
<organism evidence="8 9">
    <name type="scientific">Vagococcus silagei</name>
    <dbReference type="NCBI Taxonomy" id="2508885"/>
    <lineage>
        <taxon>Bacteria</taxon>
        <taxon>Bacillati</taxon>
        <taxon>Bacillota</taxon>
        <taxon>Bacilli</taxon>
        <taxon>Lactobacillales</taxon>
        <taxon>Enterococcaceae</taxon>
        <taxon>Vagococcus</taxon>
    </lineage>
</organism>
<evidence type="ECO:0000259" key="7">
    <source>
        <dbReference type="PROSITE" id="PS50893"/>
    </source>
</evidence>
<comment type="function">
    <text evidence="6">Part of the ABC transporter FtsEX involved in cellular division. Has ATPase activity. Essential for cell division and viability.</text>
</comment>
<dbReference type="CDD" id="cd03255">
    <property type="entry name" value="ABC_MJ0796_LolCDE_FtsE"/>
    <property type="match status" value="1"/>
</dbReference>